<reference evidence="2" key="1">
    <citation type="submission" date="2016-06" db="EMBL/GenBank/DDBJ databases">
        <title>Parallel loss of symbiosis genes in relatives of nitrogen-fixing non-legume Parasponia.</title>
        <authorList>
            <person name="Van Velzen R."/>
            <person name="Holmer R."/>
            <person name="Bu F."/>
            <person name="Rutten L."/>
            <person name="Van Zeijl A."/>
            <person name="Liu W."/>
            <person name="Santuari L."/>
            <person name="Cao Q."/>
            <person name="Sharma T."/>
            <person name="Shen D."/>
            <person name="Roswanjaya Y."/>
            <person name="Wardhani T."/>
            <person name="Kalhor M.S."/>
            <person name="Jansen J."/>
            <person name="Van den Hoogen J."/>
            <person name="Gungor B."/>
            <person name="Hartog M."/>
            <person name="Hontelez J."/>
            <person name="Verver J."/>
            <person name="Yang W.-C."/>
            <person name="Schijlen E."/>
            <person name="Repin R."/>
            <person name="Schilthuizen M."/>
            <person name="Schranz E."/>
            <person name="Heidstra R."/>
            <person name="Miyata K."/>
            <person name="Fedorova E."/>
            <person name="Kohlen W."/>
            <person name="Bisseling T."/>
            <person name="Smit S."/>
            <person name="Geurts R."/>
        </authorList>
    </citation>
    <scope>NUCLEOTIDE SEQUENCE [LARGE SCALE GENOMIC DNA]</scope>
    <source>
        <strain evidence="2">cv. RG33-2</strain>
    </source>
</reference>
<protein>
    <submittedName>
        <fullName evidence="1">Uncharacterized protein</fullName>
    </submittedName>
</protein>
<sequence>MDAIVNLWKGFLITEEEVVLNVEDESFAKSNTRLPFELLGRFTTKRPIHNGVFQEMLEMERQRVLD</sequence>
<name>A0A2P5BM89_TREOI</name>
<evidence type="ECO:0000313" key="2">
    <source>
        <dbReference type="Proteomes" id="UP000237000"/>
    </source>
</evidence>
<dbReference type="EMBL" id="JXTC01000492">
    <property type="protein sequence ID" value="PON49922.1"/>
    <property type="molecule type" value="Genomic_DNA"/>
</dbReference>
<accession>A0A2P5BM89</accession>
<gene>
    <name evidence="1" type="ORF">TorRG33x02_315870</name>
</gene>
<comment type="caution">
    <text evidence="1">The sequence shown here is derived from an EMBL/GenBank/DDBJ whole genome shotgun (WGS) entry which is preliminary data.</text>
</comment>
<organism evidence="1 2">
    <name type="scientific">Trema orientale</name>
    <name type="common">Charcoal tree</name>
    <name type="synonym">Celtis orientalis</name>
    <dbReference type="NCBI Taxonomy" id="63057"/>
    <lineage>
        <taxon>Eukaryota</taxon>
        <taxon>Viridiplantae</taxon>
        <taxon>Streptophyta</taxon>
        <taxon>Embryophyta</taxon>
        <taxon>Tracheophyta</taxon>
        <taxon>Spermatophyta</taxon>
        <taxon>Magnoliopsida</taxon>
        <taxon>eudicotyledons</taxon>
        <taxon>Gunneridae</taxon>
        <taxon>Pentapetalae</taxon>
        <taxon>rosids</taxon>
        <taxon>fabids</taxon>
        <taxon>Rosales</taxon>
        <taxon>Cannabaceae</taxon>
        <taxon>Trema</taxon>
    </lineage>
</organism>
<dbReference type="AlphaFoldDB" id="A0A2P5BM89"/>
<dbReference type="InParanoid" id="A0A2P5BM89"/>
<dbReference type="OrthoDB" id="10421819at2759"/>
<proteinExistence type="predicted"/>
<evidence type="ECO:0000313" key="1">
    <source>
        <dbReference type="EMBL" id="PON49922.1"/>
    </source>
</evidence>
<dbReference type="Proteomes" id="UP000237000">
    <property type="component" value="Unassembled WGS sequence"/>
</dbReference>
<keyword evidence="2" id="KW-1185">Reference proteome</keyword>